<evidence type="ECO:0000256" key="6">
    <source>
        <dbReference type="ARBA" id="ARBA00022927"/>
    </source>
</evidence>
<name>A0A2I0KB18_PUNGR</name>
<keyword evidence="3" id="KW-0813">Transport</keyword>
<evidence type="ECO:0000256" key="4">
    <source>
        <dbReference type="ARBA" id="ARBA00022692"/>
    </source>
</evidence>
<proteinExistence type="inferred from homology"/>
<keyword evidence="7 9" id="KW-1133">Transmembrane helix</keyword>
<evidence type="ECO:0000256" key="2">
    <source>
        <dbReference type="ARBA" id="ARBA00005484"/>
    </source>
</evidence>
<feature type="transmembrane region" description="Helical" evidence="9">
    <location>
        <begin position="7"/>
        <end position="26"/>
    </location>
</feature>
<feature type="transmembrane region" description="Helical" evidence="9">
    <location>
        <begin position="63"/>
        <end position="86"/>
    </location>
</feature>
<sequence length="120" mass="12999">MSRAKFFVIALSCSFLWYIVPGYLFTTLTTISWVCWVFSKSVTAQQLGSGTHGLGLGALTLDWSAVASFLSSPLISPFFAILNVFVGKTINNLKPDAALFRLSCFPISSLKSELPSALTP</sequence>
<comment type="subcellular location">
    <subcellularLocation>
        <location evidence="1">Membrane</location>
        <topology evidence="1">Multi-pass membrane protein</topology>
    </subcellularLocation>
</comment>
<dbReference type="Pfam" id="PF03169">
    <property type="entry name" value="OPT"/>
    <property type="match status" value="1"/>
</dbReference>
<evidence type="ECO:0000256" key="8">
    <source>
        <dbReference type="ARBA" id="ARBA00023136"/>
    </source>
</evidence>
<gene>
    <name evidence="10" type="ORF">CRG98_013901</name>
</gene>
<dbReference type="GO" id="GO:0035673">
    <property type="term" value="F:oligopeptide transmembrane transporter activity"/>
    <property type="evidence" value="ECO:0007669"/>
    <property type="project" value="InterPro"/>
</dbReference>
<evidence type="ECO:0000313" key="11">
    <source>
        <dbReference type="Proteomes" id="UP000233551"/>
    </source>
</evidence>
<keyword evidence="8 9" id="KW-0472">Membrane</keyword>
<dbReference type="PANTHER" id="PTHR22601">
    <property type="entry name" value="ISP4 LIKE PROTEIN"/>
    <property type="match status" value="1"/>
</dbReference>
<keyword evidence="5" id="KW-0571">Peptide transport</keyword>
<comment type="caution">
    <text evidence="10">The sequence shown here is derived from an EMBL/GenBank/DDBJ whole genome shotgun (WGS) entry which is preliminary data.</text>
</comment>
<protein>
    <submittedName>
        <fullName evidence="10">Uncharacterized protein</fullName>
    </submittedName>
</protein>
<dbReference type="InterPro" id="IPR004648">
    <property type="entry name" value="Oligpept_transpt"/>
</dbReference>
<accession>A0A2I0KB18</accession>
<dbReference type="EMBL" id="PGOL01000734">
    <property type="protein sequence ID" value="PKI65712.1"/>
    <property type="molecule type" value="Genomic_DNA"/>
</dbReference>
<keyword evidence="11" id="KW-1185">Reference proteome</keyword>
<evidence type="ECO:0000313" key="10">
    <source>
        <dbReference type="EMBL" id="PKI65712.1"/>
    </source>
</evidence>
<reference evidence="10 11" key="1">
    <citation type="submission" date="2017-11" db="EMBL/GenBank/DDBJ databases">
        <title>De-novo sequencing of pomegranate (Punica granatum L.) genome.</title>
        <authorList>
            <person name="Akparov Z."/>
            <person name="Amiraslanov A."/>
            <person name="Hajiyeva S."/>
            <person name="Abbasov M."/>
            <person name="Kaur K."/>
            <person name="Hamwieh A."/>
            <person name="Solovyev V."/>
            <person name="Salamov A."/>
            <person name="Braich B."/>
            <person name="Kosarev P."/>
            <person name="Mahmoud A."/>
            <person name="Hajiyev E."/>
            <person name="Babayeva S."/>
            <person name="Izzatullayeva V."/>
            <person name="Mammadov A."/>
            <person name="Mammadov A."/>
            <person name="Sharifova S."/>
            <person name="Ojaghi J."/>
            <person name="Eynullazada K."/>
            <person name="Bayramov B."/>
            <person name="Abdulazimova A."/>
            <person name="Shahmuradov I."/>
        </authorList>
    </citation>
    <scope>NUCLEOTIDE SEQUENCE [LARGE SCALE GENOMIC DNA]</scope>
    <source>
        <strain evidence="11">cv. AG2017</strain>
        <tissue evidence="10">Leaf</tissue>
    </source>
</reference>
<dbReference type="AlphaFoldDB" id="A0A2I0KB18"/>
<evidence type="ECO:0000256" key="9">
    <source>
        <dbReference type="SAM" id="Phobius"/>
    </source>
</evidence>
<keyword evidence="6" id="KW-0653">Protein transport</keyword>
<evidence type="ECO:0000256" key="5">
    <source>
        <dbReference type="ARBA" id="ARBA00022856"/>
    </source>
</evidence>
<comment type="similarity">
    <text evidence="2">Belongs to the oligopeptide OPT transporter (TC 2.A.67.1) family.</text>
</comment>
<organism evidence="10 11">
    <name type="scientific">Punica granatum</name>
    <name type="common">Pomegranate</name>
    <dbReference type="NCBI Taxonomy" id="22663"/>
    <lineage>
        <taxon>Eukaryota</taxon>
        <taxon>Viridiplantae</taxon>
        <taxon>Streptophyta</taxon>
        <taxon>Embryophyta</taxon>
        <taxon>Tracheophyta</taxon>
        <taxon>Spermatophyta</taxon>
        <taxon>Magnoliopsida</taxon>
        <taxon>eudicotyledons</taxon>
        <taxon>Gunneridae</taxon>
        <taxon>Pentapetalae</taxon>
        <taxon>rosids</taxon>
        <taxon>malvids</taxon>
        <taxon>Myrtales</taxon>
        <taxon>Lythraceae</taxon>
        <taxon>Punica</taxon>
    </lineage>
</organism>
<evidence type="ECO:0000256" key="1">
    <source>
        <dbReference type="ARBA" id="ARBA00004141"/>
    </source>
</evidence>
<dbReference type="InterPro" id="IPR004813">
    <property type="entry name" value="OPT"/>
</dbReference>
<dbReference type="STRING" id="22663.A0A2I0KB18"/>
<keyword evidence="4 9" id="KW-0812">Transmembrane</keyword>
<evidence type="ECO:0000256" key="3">
    <source>
        <dbReference type="ARBA" id="ARBA00022448"/>
    </source>
</evidence>
<dbReference type="GO" id="GO:0016020">
    <property type="term" value="C:membrane"/>
    <property type="evidence" value="ECO:0007669"/>
    <property type="project" value="UniProtKB-SubCell"/>
</dbReference>
<dbReference type="GO" id="GO:0015031">
    <property type="term" value="P:protein transport"/>
    <property type="evidence" value="ECO:0007669"/>
    <property type="project" value="UniProtKB-KW"/>
</dbReference>
<dbReference type="Proteomes" id="UP000233551">
    <property type="component" value="Unassembled WGS sequence"/>
</dbReference>
<evidence type="ECO:0000256" key="7">
    <source>
        <dbReference type="ARBA" id="ARBA00022989"/>
    </source>
</evidence>